<dbReference type="OrthoDB" id="10602717at2759"/>
<dbReference type="Proteomes" id="UP000192578">
    <property type="component" value="Unassembled WGS sequence"/>
</dbReference>
<evidence type="ECO:0000256" key="1">
    <source>
        <dbReference type="SAM" id="MobiDB-lite"/>
    </source>
</evidence>
<dbReference type="EMBL" id="MTYJ01000003">
    <property type="protein sequence ID" value="OQV25427.1"/>
    <property type="molecule type" value="Genomic_DNA"/>
</dbReference>
<sequence length="158" mass="17718">MTDRRPKSFQSVEPRSKSQPFLAGAKTGMSETSSRKPMPKARQQWNDDFNDLAALRETEEERNHRVSSHVSKNIKTAQRELVEKKIRNEIGNPAARRNCSKQGPLVREVILSVDEITGMINESNQVLDEAKTLLREHHRNVSASSGGPATAKIRSVDS</sequence>
<name>A0A1W0XD70_HYPEX</name>
<comment type="caution">
    <text evidence="2">The sequence shown here is derived from an EMBL/GenBank/DDBJ whole genome shotgun (WGS) entry which is preliminary data.</text>
</comment>
<evidence type="ECO:0000313" key="3">
    <source>
        <dbReference type="Proteomes" id="UP000192578"/>
    </source>
</evidence>
<gene>
    <name evidence="2" type="ORF">BV898_01103</name>
</gene>
<feature type="region of interest" description="Disordered" evidence="1">
    <location>
        <begin position="138"/>
        <end position="158"/>
    </location>
</feature>
<accession>A0A1W0XD70</accession>
<feature type="region of interest" description="Disordered" evidence="1">
    <location>
        <begin position="1"/>
        <end position="44"/>
    </location>
</feature>
<reference evidence="3" key="1">
    <citation type="submission" date="2017-01" db="EMBL/GenBank/DDBJ databases">
        <title>Comparative genomics of anhydrobiosis in the tardigrade Hypsibius dujardini.</title>
        <authorList>
            <person name="Yoshida Y."/>
            <person name="Koutsovoulos G."/>
            <person name="Laetsch D."/>
            <person name="Stevens L."/>
            <person name="Kumar S."/>
            <person name="Horikawa D."/>
            <person name="Ishino K."/>
            <person name="Komine S."/>
            <person name="Tomita M."/>
            <person name="Blaxter M."/>
            <person name="Arakawa K."/>
        </authorList>
    </citation>
    <scope>NUCLEOTIDE SEQUENCE [LARGE SCALE GENOMIC DNA]</scope>
    <source>
        <strain evidence="3">Z151</strain>
    </source>
</reference>
<proteinExistence type="predicted"/>
<feature type="compositionally biased region" description="Polar residues" evidence="1">
    <location>
        <begin position="8"/>
        <end position="19"/>
    </location>
</feature>
<keyword evidence="3" id="KW-1185">Reference proteome</keyword>
<organism evidence="2 3">
    <name type="scientific">Hypsibius exemplaris</name>
    <name type="common">Freshwater tardigrade</name>
    <dbReference type="NCBI Taxonomy" id="2072580"/>
    <lineage>
        <taxon>Eukaryota</taxon>
        <taxon>Metazoa</taxon>
        <taxon>Ecdysozoa</taxon>
        <taxon>Tardigrada</taxon>
        <taxon>Eutardigrada</taxon>
        <taxon>Parachela</taxon>
        <taxon>Hypsibioidea</taxon>
        <taxon>Hypsibiidae</taxon>
        <taxon>Hypsibius</taxon>
    </lineage>
</organism>
<dbReference type="AlphaFoldDB" id="A0A1W0XD70"/>
<protein>
    <submittedName>
        <fullName evidence="2">Uncharacterized protein</fullName>
    </submittedName>
</protein>
<evidence type="ECO:0000313" key="2">
    <source>
        <dbReference type="EMBL" id="OQV25427.1"/>
    </source>
</evidence>